<gene>
    <name evidence="2" type="ORF">PLEPLA_LOCUS39288</name>
</gene>
<keyword evidence="3" id="KW-1185">Reference proteome</keyword>
<evidence type="ECO:0000313" key="2">
    <source>
        <dbReference type="EMBL" id="CAB1451594.1"/>
    </source>
</evidence>
<proteinExistence type="predicted"/>
<name>A0A9N7VK19_PLEPL</name>
<evidence type="ECO:0000313" key="3">
    <source>
        <dbReference type="Proteomes" id="UP001153269"/>
    </source>
</evidence>
<dbReference type="EMBL" id="CADEAL010004092">
    <property type="protein sequence ID" value="CAB1451594.1"/>
    <property type="molecule type" value="Genomic_DNA"/>
</dbReference>
<comment type="caution">
    <text evidence="2">The sequence shown here is derived from an EMBL/GenBank/DDBJ whole genome shotgun (WGS) entry which is preliminary data.</text>
</comment>
<protein>
    <submittedName>
        <fullName evidence="2">Uncharacterized protein</fullName>
    </submittedName>
</protein>
<evidence type="ECO:0000256" key="1">
    <source>
        <dbReference type="SAM" id="MobiDB-lite"/>
    </source>
</evidence>
<dbReference type="AlphaFoldDB" id="A0A9N7VK19"/>
<accession>A0A9N7VK19</accession>
<dbReference type="Proteomes" id="UP001153269">
    <property type="component" value="Unassembled WGS sequence"/>
</dbReference>
<organism evidence="2 3">
    <name type="scientific">Pleuronectes platessa</name>
    <name type="common">European plaice</name>
    <dbReference type="NCBI Taxonomy" id="8262"/>
    <lineage>
        <taxon>Eukaryota</taxon>
        <taxon>Metazoa</taxon>
        <taxon>Chordata</taxon>
        <taxon>Craniata</taxon>
        <taxon>Vertebrata</taxon>
        <taxon>Euteleostomi</taxon>
        <taxon>Actinopterygii</taxon>
        <taxon>Neopterygii</taxon>
        <taxon>Teleostei</taxon>
        <taxon>Neoteleostei</taxon>
        <taxon>Acanthomorphata</taxon>
        <taxon>Carangaria</taxon>
        <taxon>Pleuronectiformes</taxon>
        <taxon>Pleuronectoidei</taxon>
        <taxon>Pleuronectidae</taxon>
        <taxon>Pleuronectes</taxon>
    </lineage>
</organism>
<reference evidence="2" key="1">
    <citation type="submission" date="2020-03" db="EMBL/GenBank/DDBJ databases">
        <authorList>
            <person name="Weist P."/>
        </authorList>
    </citation>
    <scope>NUCLEOTIDE SEQUENCE</scope>
</reference>
<sequence length="226" mass="24666">MATKRSRETRAEQSDRGNDIWNKEADLRAAGSGDDRASPASLLSVLFYHFNPFLKKKSPTLPFDEFGSSSSSLSVFGPRRPPPPHTPFGGDNPVIIPSSSCLRTPPTHPHLTPHFCAALCPLLSPLPSPRSYYELYYFDPSPSICFNWIMICNHVLSGESIKRAGASAPLLRGLLLFPYPATHLIQTLLLSAFRPPLNTLAHGQPLQPAVGLVKGVEEVSLSPSLK</sequence>
<feature type="region of interest" description="Disordered" evidence="1">
    <location>
        <begin position="1"/>
        <end position="23"/>
    </location>
</feature>